<sequence>MTTLNFSQLDNLFRNDDFPSIENDTRGIRFLKLRSMSRNETMREFCHLHNIDINHLQVRQYFSHLFNFEYITDEQINNFIIQKYNQEREIRRLNEESLVDQLSRLQHFDWGGSFGNSLEKNIVNNYVKRIQSFDRINEEIEGSLLSSLRGYTLNSWYNHWTSILIEDLFKDHTNVLPTVGLVKKIDFFINNIPFDLKVTYFPEQLLAQKLQARGYGNELTRLKRVCRQLNIFIPNDLKDKQLKLHLYNKVSEDPRDEARLFITDLKHHKREIISEAEENPEELKVWFYENQGEARFDASNRFFLVLTDEADLTNSWKLKRNIVFLREKINEHLNNIILDIERLNTEFYWAKNQRTYNCKSDILFIKQTENI</sequence>
<evidence type="ECO:0000313" key="2">
    <source>
        <dbReference type="Proteomes" id="UP000277579"/>
    </source>
</evidence>
<dbReference type="EMBL" id="RBLC01000003">
    <property type="protein sequence ID" value="RKS21766.1"/>
    <property type="molecule type" value="Genomic_DNA"/>
</dbReference>
<accession>A0A495M6R6</accession>
<keyword evidence="2" id="KW-1185">Reference proteome</keyword>
<dbReference type="OrthoDB" id="378656at2"/>
<dbReference type="AlphaFoldDB" id="A0A495M6R6"/>
<dbReference type="Proteomes" id="UP000277579">
    <property type="component" value="Unassembled WGS sequence"/>
</dbReference>
<proteinExistence type="predicted"/>
<reference evidence="1 2" key="1">
    <citation type="submission" date="2018-10" db="EMBL/GenBank/DDBJ databases">
        <title>Genomic Encyclopedia of Archaeal and Bacterial Type Strains, Phase II (KMG-II): from individual species to whole genera.</title>
        <authorList>
            <person name="Goeker M."/>
        </authorList>
    </citation>
    <scope>NUCLEOTIDE SEQUENCE [LARGE SCALE GENOMIC DNA]</scope>
    <source>
        <strain evidence="1 2">DSM 29537</strain>
    </source>
</reference>
<gene>
    <name evidence="1" type="ORF">CLV94_2401</name>
</gene>
<protein>
    <submittedName>
        <fullName evidence="1">Uncharacterized protein</fullName>
    </submittedName>
</protein>
<evidence type="ECO:0000313" key="1">
    <source>
        <dbReference type="EMBL" id="RKS21766.1"/>
    </source>
</evidence>
<name>A0A495M6R6_9FLAO</name>
<organism evidence="1 2">
    <name type="scientific">Flavobacterium endophyticum</name>
    <dbReference type="NCBI Taxonomy" id="1540163"/>
    <lineage>
        <taxon>Bacteria</taxon>
        <taxon>Pseudomonadati</taxon>
        <taxon>Bacteroidota</taxon>
        <taxon>Flavobacteriia</taxon>
        <taxon>Flavobacteriales</taxon>
        <taxon>Flavobacteriaceae</taxon>
        <taxon>Flavobacterium</taxon>
    </lineage>
</organism>
<comment type="caution">
    <text evidence="1">The sequence shown here is derived from an EMBL/GenBank/DDBJ whole genome shotgun (WGS) entry which is preliminary data.</text>
</comment>